<reference evidence="1" key="1">
    <citation type="submission" date="2016-11" db="UniProtKB">
        <authorList>
            <consortium name="WormBaseParasite"/>
        </authorList>
    </citation>
    <scope>IDENTIFICATION</scope>
    <source>
        <strain evidence="1">pt0022</strain>
    </source>
</reference>
<protein>
    <submittedName>
        <fullName evidence="1">Uncharacterized protein</fullName>
    </submittedName>
</protein>
<proteinExistence type="predicted"/>
<organism evidence="1">
    <name type="scientific">Wuchereria bancrofti</name>
    <dbReference type="NCBI Taxonomy" id="6293"/>
    <lineage>
        <taxon>Eukaryota</taxon>
        <taxon>Metazoa</taxon>
        <taxon>Ecdysozoa</taxon>
        <taxon>Nematoda</taxon>
        <taxon>Chromadorea</taxon>
        <taxon>Rhabditida</taxon>
        <taxon>Spirurina</taxon>
        <taxon>Spiruromorpha</taxon>
        <taxon>Filarioidea</taxon>
        <taxon>Onchocercidae</taxon>
        <taxon>Wuchereria</taxon>
    </lineage>
</organism>
<name>A0A1I8EPH6_WUCBA</name>
<sequence length="19" mass="2388">MISLLIHEIKFHQRSFQLF</sequence>
<dbReference type="AlphaFoldDB" id="A0A1I8EPH6"/>
<evidence type="ECO:0000313" key="1">
    <source>
        <dbReference type="WBParaSite" id="maker-PairedContig_3742-snap-gene-0.1-mRNA-1"/>
    </source>
</evidence>
<dbReference type="WBParaSite" id="maker-PairedContig_3742-snap-gene-0.1-mRNA-1">
    <property type="protein sequence ID" value="maker-PairedContig_3742-snap-gene-0.1-mRNA-1"/>
    <property type="gene ID" value="maker-PairedContig_3742-snap-gene-0.1"/>
</dbReference>
<accession>A0A1I8EPH6</accession>